<protein>
    <submittedName>
        <fullName evidence="1">Uncharacterized protein</fullName>
    </submittedName>
</protein>
<gene>
    <name evidence="1" type="ORF">GGE06_006063</name>
</gene>
<reference evidence="1 2" key="1">
    <citation type="submission" date="2020-08" db="EMBL/GenBank/DDBJ databases">
        <title>Genomic Encyclopedia of Type Strains, Phase III (KMG-III): the genomes of soil and plant-associated and newly described type strains.</title>
        <authorList>
            <person name="Whitman W."/>
        </authorList>
    </citation>
    <scope>NUCLEOTIDE SEQUENCE [LARGE SCALE GENOMIC DNA]</scope>
    <source>
        <strain evidence="1 2">SFB5A</strain>
    </source>
</reference>
<dbReference type="Proteomes" id="UP000582643">
    <property type="component" value="Unassembled WGS sequence"/>
</dbReference>
<accession>A0A7W7XFF3</accession>
<organism evidence="1 2">
    <name type="scientific">Streptomyces nymphaeiformis</name>
    <dbReference type="NCBI Taxonomy" id="2663842"/>
    <lineage>
        <taxon>Bacteria</taxon>
        <taxon>Bacillati</taxon>
        <taxon>Actinomycetota</taxon>
        <taxon>Actinomycetes</taxon>
        <taxon>Kitasatosporales</taxon>
        <taxon>Streptomycetaceae</taxon>
        <taxon>Streptomyces</taxon>
    </lineage>
</organism>
<dbReference type="EMBL" id="JACHJY010000009">
    <property type="protein sequence ID" value="MBB4985113.1"/>
    <property type="molecule type" value="Genomic_DNA"/>
</dbReference>
<dbReference type="AlphaFoldDB" id="A0A7W7XFF3"/>
<proteinExistence type="predicted"/>
<evidence type="ECO:0000313" key="2">
    <source>
        <dbReference type="Proteomes" id="UP000582643"/>
    </source>
</evidence>
<comment type="caution">
    <text evidence="1">The sequence shown here is derived from an EMBL/GenBank/DDBJ whole genome shotgun (WGS) entry which is preliminary data.</text>
</comment>
<name>A0A7W7XFF3_9ACTN</name>
<evidence type="ECO:0000313" key="1">
    <source>
        <dbReference type="EMBL" id="MBB4985113.1"/>
    </source>
</evidence>
<sequence>MTQRTIAHSGASYMQHVVELKQDLIHPHS</sequence>
<keyword evidence="2" id="KW-1185">Reference proteome</keyword>